<evidence type="ECO:0000313" key="1">
    <source>
        <dbReference type="EMBL" id="GIF89821.1"/>
    </source>
</evidence>
<evidence type="ECO:0000313" key="2">
    <source>
        <dbReference type="Proteomes" id="UP000619293"/>
    </source>
</evidence>
<name>A0A8J3JZ10_9ACTN</name>
<reference evidence="1 2" key="1">
    <citation type="submission" date="2021-01" db="EMBL/GenBank/DDBJ databases">
        <title>Whole genome shotgun sequence of Catellatospora chokoriensis NBRC 107358.</title>
        <authorList>
            <person name="Komaki H."/>
            <person name="Tamura T."/>
        </authorList>
    </citation>
    <scope>NUCLEOTIDE SEQUENCE [LARGE SCALE GENOMIC DNA]</scope>
    <source>
        <strain evidence="1 2">NBRC 107358</strain>
    </source>
</reference>
<keyword evidence="2" id="KW-1185">Reference proteome</keyword>
<proteinExistence type="predicted"/>
<gene>
    <name evidence="1" type="ORF">Cch02nite_32650</name>
</gene>
<dbReference type="AlphaFoldDB" id="A0A8J3JZ10"/>
<comment type="caution">
    <text evidence="1">The sequence shown here is derived from an EMBL/GenBank/DDBJ whole genome shotgun (WGS) entry which is preliminary data.</text>
</comment>
<dbReference type="RefSeq" id="WP_191838966.1">
    <property type="nucleotide sequence ID" value="NZ_BAAALB010000008.1"/>
</dbReference>
<dbReference type="EMBL" id="BONG01000018">
    <property type="protein sequence ID" value="GIF89821.1"/>
    <property type="molecule type" value="Genomic_DNA"/>
</dbReference>
<accession>A0A8J3JZ10</accession>
<protein>
    <submittedName>
        <fullName evidence="1">Uncharacterized protein</fullName>
    </submittedName>
</protein>
<organism evidence="1 2">
    <name type="scientific">Catellatospora chokoriensis</name>
    <dbReference type="NCBI Taxonomy" id="310353"/>
    <lineage>
        <taxon>Bacteria</taxon>
        <taxon>Bacillati</taxon>
        <taxon>Actinomycetota</taxon>
        <taxon>Actinomycetes</taxon>
        <taxon>Micromonosporales</taxon>
        <taxon>Micromonosporaceae</taxon>
        <taxon>Catellatospora</taxon>
    </lineage>
</organism>
<dbReference type="Proteomes" id="UP000619293">
    <property type="component" value="Unassembled WGS sequence"/>
</dbReference>
<sequence>MTAPDVRIVLRRVEHLAPGDVVRLHHEVLVPQLDNGVWRWVPCLPWQLARARAWRRVSTTSGTTTSLPGLPERLPTGYVLLRLSDDHLDAEPNATVLLAARGLDPADVQVLQDPAAVPAAPPQASALARWSAGAASALVALMLGVLLAATGTISQPASPAGATTAAVTSR</sequence>